<comment type="caution">
    <text evidence="2">The sequence shown here is derived from an EMBL/GenBank/DDBJ whole genome shotgun (WGS) entry which is preliminary data.</text>
</comment>
<organism evidence="2 3">
    <name type="scientific">Furculomyces boomerangus</name>
    <dbReference type="NCBI Taxonomy" id="61424"/>
    <lineage>
        <taxon>Eukaryota</taxon>
        <taxon>Fungi</taxon>
        <taxon>Fungi incertae sedis</taxon>
        <taxon>Zoopagomycota</taxon>
        <taxon>Kickxellomycotina</taxon>
        <taxon>Harpellomycetes</taxon>
        <taxon>Harpellales</taxon>
        <taxon>Harpellaceae</taxon>
        <taxon>Furculomyces</taxon>
    </lineage>
</organism>
<dbReference type="EMBL" id="MBFT01000328">
    <property type="protein sequence ID" value="PVU93272.1"/>
    <property type="molecule type" value="Genomic_DNA"/>
</dbReference>
<protein>
    <submittedName>
        <fullName evidence="2">Uncharacterized protein</fullName>
    </submittedName>
</protein>
<gene>
    <name evidence="2" type="ORF">BB559_003381</name>
</gene>
<reference evidence="2 3" key="1">
    <citation type="journal article" date="2018" name="MBio">
        <title>Comparative Genomics Reveals the Core Gene Toolbox for the Fungus-Insect Symbiosis.</title>
        <authorList>
            <person name="Wang Y."/>
            <person name="Stata M."/>
            <person name="Wang W."/>
            <person name="Stajich J.E."/>
            <person name="White M.M."/>
            <person name="Moncalvo J.M."/>
        </authorList>
    </citation>
    <scope>NUCLEOTIDE SEQUENCE [LARGE SCALE GENOMIC DNA]</scope>
    <source>
        <strain evidence="2 3">AUS-77-4</strain>
    </source>
</reference>
<name>A0A2T9YLR4_9FUNG</name>
<feature type="chain" id="PRO_5015543935" evidence="1">
    <location>
        <begin position="24"/>
        <end position="335"/>
    </location>
</feature>
<proteinExistence type="predicted"/>
<keyword evidence="1" id="KW-0732">Signal</keyword>
<keyword evidence="3" id="KW-1185">Reference proteome</keyword>
<dbReference type="OrthoDB" id="5365129at2759"/>
<dbReference type="Proteomes" id="UP000245699">
    <property type="component" value="Unassembled WGS sequence"/>
</dbReference>
<accession>A0A2T9YLR4</accession>
<sequence length="335" mass="37158">MKPTNTIAVRLVLLLFYIKASFSQNQTELAELISNAMGLLPTKYRNENRNGNYVKFYTGNFPGAGGHCPETRLFASSDSPYTTTNHVGWAGFLWKIRDGSEEKISIDTNNYGSDILMISGGSDAICLTAVTYNINGGGQGIILGNIASTCGKTWSWAGQPLYINGTRSDIKCLWLEGTGGSDQKTIGRLVWQTQVGSKIGLEYLKNTATNFCSPSIFGTNPKSFHFAVYNNGKAENLSIKKKFHETIDSYVQSPGIANKTCTEEGYKGPHIHDAELNEICNVNDFTLHTNVTRDTMVQFLTDSGIRINKKILRNHTTIYGFENQLQPQRYDVFKV</sequence>
<evidence type="ECO:0000313" key="3">
    <source>
        <dbReference type="Proteomes" id="UP000245699"/>
    </source>
</evidence>
<evidence type="ECO:0000256" key="1">
    <source>
        <dbReference type="SAM" id="SignalP"/>
    </source>
</evidence>
<feature type="signal peptide" evidence="1">
    <location>
        <begin position="1"/>
        <end position="23"/>
    </location>
</feature>
<evidence type="ECO:0000313" key="2">
    <source>
        <dbReference type="EMBL" id="PVU93272.1"/>
    </source>
</evidence>
<dbReference type="AlphaFoldDB" id="A0A2T9YLR4"/>